<keyword evidence="4" id="KW-0732">Signal</keyword>
<keyword evidence="6" id="KW-0863">Zinc-finger</keyword>
<keyword evidence="2" id="KW-0147">Chitin-binding</keyword>
<evidence type="ECO:0000256" key="8">
    <source>
        <dbReference type="ARBA" id="ARBA00022844"/>
    </source>
</evidence>
<evidence type="ECO:0000256" key="12">
    <source>
        <dbReference type="SAM" id="Phobius"/>
    </source>
</evidence>
<evidence type="ECO:0000256" key="1">
    <source>
        <dbReference type="ARBA" id="ARBA00004328"/>
    </source>
</evidence>
<dbReference type="PROSITE" id="PS50940">
    <property type="entry name" value="CHIT_BIND_II"/>
    <property type="match status" value="1"/>
</dbReference>
<proteinExistence type="predicted"/>
<evidence type="ECO:0000256" key="5">
    <source>
        <dbReference type="ARBA" id="ARBA00022737"/>
    </source>
</evidence>
<evidence type="ECO:0000256" key="9">
    <source>
        <dbReference type="ARBA" id="ARBA00023157"/>
    </source>
</evidence>
<keyword evidence="10" id="KW-0325">Glycoprotein</keyword>
<feature type="region of interest" description="Disordered" evidence="11">
    <location>
        <begin position="664"/>
        <end position="704"/>
    </location>
</feature>
<evidence type="ECO:0000259" key="14">
    <source>
        <dbReference type="PROSITE" id="PS51807"/>
    </source>
</evidence>
<dbReference type="EMBL" id="KU377538">
    <property type="protein sequence ID" value="ANS70977.1"/>
    <property type="molecule type" value="Genomic_DNA"/>
</dbReference>
<dbReference type="SUPFAM" id="SSF57625">
    <property type="entry name" value="Invertebrate chitin-binding proteins"/>
    <property type="match status" value="2"/>
</dbReference>
<dbReference type="InterPro" id="IPR036508">
    <property type="entry name" value="Chitin-bd_dom_sf"/>
</dbReference>
<dbReference type="Pfam" id="PF01607">
    <property type="entry name" value="CBM_14"/>
    <property type="match status" value="1"/>
</dbReference>
<evidence type="ECO:0000256" key="6">
    <source>
        <dbReference type="ARBA" id="ARBA00022771"/>
    </source>
</evidence>
<evidence type="ECO:0000313" key="15">
    <source>
        <dbReference type="EMBL" id="ANS70977.1"/>
    </source>
</evidence>
<dbReference type="PROSITE" id="PS51807">
    <property type="entry name" value="ZF_C2HC_BV"/>
    <property type="match status" value="1"/>
</dbReference>
<evidence type="ECO:0000256" key="2">
    <source>
        <dbReference type="ARBA" id="ARBA00022669"/>
    </source>
</evidence>
<keyword evidence="8" id="KW-0946">Virion</keyword>
<keyword evidence="12" id="KW-0472">Membrane</keyword>
<dbReference type="SMART" id="SM00494">
    <property type="entry name" value="ChtBD2"/>
    <property type="match status" value="3"/>
</dbReference>
<evidence type="ECO:0000256" key="10">
    <source>
        <dbReference type="ARBA" id="ARBA00023180"/>
    </source>
</evidence>
<feature type="transmembrane region" description="Helical" evidence="12">
    <location>
        <begin position="6"/>
        <end position="28"/>
    </location>
</feature>
<feature type="region of interest" description="Disordered" evidence="11">
    <location>
        <begin position="615"/>
        <end position="635"/>
    </location>
</feature>
<dbReference type="GO" id="GO:0008270">
    <property type="term" value="F:zinc ion binding"/>
    <property type="evidence" value="ECO:0007669"/>
    <property type="project" value="UniProtKB-KW"/>
</dbReference>
<accession>A0A1B1MR33</accession>
<sequence length="846" mass="95037">MLTVSLLLAAIFVVVIFSIFYLIVYSEFDEGEFERRLRVTLEYMRRTNADFPLPPTLAYVSHINENAFEVTAFDTSTMALLARSQHDDTVETFNFLAQAFEPVMHAPDAPRVLPHPDDRSKFLIRGDDGWMHVDCPNEERFDETAFKCVPLSVCEDKTPGNYGLTESLINRLILNHRVAINVSPDDQERRVHPTMYLRCVTGGSHVVLECPERQTFDPQSGQCVTRNECENRPDDYVLNVFPAHLNADEYLVCLGGQSAVRSCGEGRIFDRRLLQCVSGDPCQVHGVGHTYITDDIGPAQYFECLNSTESQLITCINRVFVDQRYSCSGDSRCAGFPDGSGATVFSANDDTFSFDTGAIVCDEFEVVRHVECDTRNLLADKLFNDNRFAVSASLPRQVYDSASGECVPFSMDAVVVNNSHYGIESVVNDPGARFETAFVGVTSRIETLIGSSELVAGTVEYARDKNAIGLNFFDVDQIVECGAEDFLFDPFEGRRLNVCRDQEPIDRIVFKTDEYYSPNARAIRSDADYEQDCARAVDEAPQQNFVVMDHFQSEKTTDISQNDVCALILNDLHQKYTTERLKYRHGAIKYTNIGAKPSEYIEGYGTNISSNVISRPELASPPISNTTRTTPNDYHHHHHLPKPFFVPFDIIPTVAPMFNPFAETDEGEEQTANEGEDQSPDEGEEQTPDEGEGEEQTPPTPELTLAEKRVDFLCYYSLPLFKATSCTTNDEHIQIMWRQLLESATAHPDCANAIGLVNIINSYAYLGDDIKCRSRLDPVQGLYVDRATEGAQFDNLATQSNDGVVYNTHVHERNGTFMACPPALFDRQAFTCQLEDDKIYHMMDLQ</sequence>
<protein>
    <submittedName>
        <fullName evidence="15">Viral protein 91 kDa/p95</fullName>
    </submittedName>
</protein>
<dbReference type="GO" id="GO:0044423">
    <property type="term" value="C:virion component"/>
    <property type="evidence" value="ECO:0007669"/>
    <property type="project" value="UniProtKB-KW"/>
</dbReference>
<feature type="domain" description="Chitin-binding type-2" evidence="13">
    <location>
        <begin position="226"/>
        <end position="284"/>
    </location>
</feature>
<name>A0A1B1MR33_NPVLD</name>
<dbReference type="GO" id="GO:0005576">
    <property type="term" value="C:extracellular region"/>
    <property type="evidence" value="ECO:0007669"/>
    <property type="project" value="InterPro"/>
</dbReference>
<feature type="domain" description="Zinc finger C2HC baculovirus (BV)-type profile" evidence="14">
    <location>
        <begin position="148"/>
        <end position="199"/>
    </location>
</feature>
<organism evidence="15">
    <name type="scientific">Lymantria dispar multicapsid nuclear polyhedrosis virus</name>
    <name type="common">LdMNPV</name>
    <dbReference type="NCBI Taxonomy" id="10449"/>
    <lineage>
        <taxon>Viruses</taxon>
        <taxon>Viruses incertae sedis</taxon>
        <taxon>Naldaviricetes</taxon>
        <taxon>Lefavirales</taxon>
        <taxon>Baculoviridae</taxon>
        <taxon>Alphabaculovirus</taxon>
        <taxon>Alphabaculovirus lydisparis</taxon>
    </lineage>
</organism>
<evidence type="ECO:0000256" key="3">
    <source>
        <dbReference type="ARBA" id="ARBA00022723"/>
    </source>
</evidence>
<evidence type="ECO:0000259" key="13">
    <source>
        <dbReference type="PROSITE" id="PS50940"/>
    </source>
</evidence>
<dbReference type="InterPro" id="IPR013682">
    <property type="entry name" value="BaculoV_Vp91_N"/>
</dbReference>
<feature type="compositionally biased region" description="Acidic residues" evidence="11">
    <location>
        <begin position="664"/>
        <end position="695"/>
    </location>
</feature>
<keyword evidence="12" id="KW-1133">Transmembrane helix</keyword>
<dbReference type="GO" id="GO:0008061">
    <property type="term" value="F:chitin binding"/>
    <property type="evidence" value="ECO:0007669"/>
    <property type="project" value="UniProtKB-KW"/>
</dbReference>
<feature type="compositionally biased region" description="Polar residues" evidence="11">
    <location>
        <begin position="622"/>
        <end position="632"/>
    </location>
</feature>
<keyword evidence="12" id="KW-0812">Transmembrane</keyword>
<evidence type="ECO:0000256" key="4">
    <source>
        <dbReference type="ARBA" id="ARBA00022729"/>
    </source>
</evidence>
<dbReference type="Pfam" id="PF08475">
    <property type="entry name" value="Baculo_VP91_N"/>
    <property type="match status" value="1"/>
</dbReference>
<keyword evidence="7" id="KW-0862">Zinc</keyword>
<keyword evidence="5" id="KW-0677">Repeat</keyword>
<keyword evidence="3" id="KW-0479">Metal-binding</keyword>
<organismHost>
    <name type="scientific">Lepidoptera</name>
    <name type="common">moths &amp; butterflies</name>
    <dbReference type="NCBI Taxonomy" id="7088"/>
</organismHost>
<evidence type="ECO:0000256" key="11">
    <source>
        <dbReference type="SAM" id="MobiDB-lite"/>
    </source>
</evidence>
<comment type="subcellular location">
    <subcellularLocation>
        <location evidence="1">Virion</location>
    </subcellularLocation>
</comment>
<dbReference type="InterPro" id="IPR002557">
    <property type="entry name" value="Chitin-bd_dom"/>
</dbReference>
<keyword evidence="9" id="KW-1015">Disulfide bond</keyword>
<evidence type="ECO:0000256" key="7">
    <source>
        <dbReference type="ARBA" id="ARBA00022833"/>
    </source>
</evidence>
<reference evidence="15" key="1">
    <citation type="journal article" date="2016" name="J. Invertebr. Pathol.">
        <title>An alphabaculovirus isolated from dead Lymantria dispar larvae shows high genetic similarity to baculovirus previously isolated from Lymantria monacha - An example of adaptation to a new host.</title>
        <authorList>
            <person name="Rabalski L."/>
            <person name="Krejmer-Rabalska M."/>
            <person name="Skrzecz I."/>
            <person name="Wasag B."/>
            <person name="Szewczyk B."/>
        </authorList>
    </citation>
    <scope>NUCLEOTIDE SEQUENCE</scope>
    <source>
        <strain evidence="15">BNP</strain>
    </source>
</reference>